<dbReference type="GO" id="GO:0052654">
    <property type="term" value="F:L-leucine-2-oxoglutarate transaminase activity"/>
    <property type="evidence" value="ECO:0007669"/>
    <property type="project" value="RHEA"/>
</dbReference>
<keyword evidence="14" id="KW-0808">Transferase</keyword>
<evidence type="ECO:0000256" key="12">
    <source>
        <dbReference type="RuleBase" id="RU004106"/>
    </source>
</evidence>
<evidence type="ECO:0000256" key="6">
    <source>
        <dbReference type="ARBA" id="ARBA00009320"/>
    </source>
</evidence>
<dbReference type="SUPFAM" id="SSF56752">
    <property type="entry name" value="D-aminoacid aminotransferase-like PLP-dependent enzymes"/>
    <property type="match status" value="1"/>
</dbReference>
<gene>
    <name evidence="14" type="ORF">MMIC_P0773</name>
</gene>
<dbReference type="InterPro" id="IPR043131">
    <property type="entry name" value="BCAT-like_N"/>
</dbReference>
<protein>
    <recommendedName>
        <fullName evidence="7">branched-chain-amino-acid transaminase</fullName>
        <ecNumber evidence="7">2.6.1.42</ecNumber>
    </recommendedName>
</protein>
<organism evidence="14 15">
    <name type="scientific">Mariprofundus micogutta</name>
    <dbReference type="NCBI Taxonomy" id="1921010"/>
    <lineage>
        <taxon>Bacteria</taxon>
        <taxon>Pseudomonadati</taxon>
        <taxon>Pseudomonadota</taxon>
        <taxon>Candidatius Mariprofundia</taxon>
        <taxon>Mariprofundales</taxon>
        <taxon>Mariprofundaceae</taxon>
        <taxon>Mariprofundus</taxon>
    </lineage>
</organism>
<dbReference type="PANTHER" id="PTHR42743:SF11">
    <property type="entry name" value="AMINODEOXYCHORISMATE LYASE"/>
    <property type="match status" value="1"/>
</dbReference>
<comment type="function">
    <text evidence="2">Acts on leucine, isoleucine and valine.</text>
</comment>
<keyword evidence="8 13" id="KW-0663">Pyridoxal phosphate</keyword>
<comment type="catalytic activity">
    <reaction evidence="10">
        <text>L-isoleucine + 2-oxoglutarate = (S)-3-methyl-2-oxopentanoate + L-glutamate</text>
        <dbReference type="Rhea" id="RHEA:24801"/>
        <dbReference type="ChEBI" id="CHEBI:16810"/>
        <dbReference type="ChEBI" id="CHEBI:29985"/>
        <dbReference type="ChEBI" id="CHEBI:35146"/>
        <dbReference type="ChEBI" id="CHEBI:58045"/>
        <dbReference type="EC" id="2.6.1.42"/>
    </reaction>
</comment>
<comment type="catalytic activity">
    <reaction evidence="9">
        <text>L-valine + 2-oxoglutarate = 3-methyl-2-oxobutanoate + L-glutamate</text>
        <dbReference type="Rhea" id="RHEA:24813"/>
        <dbReference type="ChEBI" id="CHEBI:11851"/>
        <dbReference type="ChEBI" id="CHEBI:16810"/>
        <dbReference type="ChEBI" id="CHEBI:29985"/>
        <dbReference type="ChEBI" id="CHEBI:57762"/>
        <dbReference type="EC" id="2.6.1.42"/>
    </reaction>
</comment>
<dbReference type="GO" id="GO:0052655">
    <property type="term" value="F:L-valine-2-oxoglutarate transaminase activity"/>
    <property type="evidence" value="ECO:0007669"/>
    <property type="project" value="RHEA"/>
</dbReference>
<dbReference type="Gene3D" id="3.20.10.10">
    <property type="entry name" value="D-amino Acid Aminotransferase, subunit A, domain 2"/>
    <property type="match status" value="1"/>
</dbReference>
<dbReference type="EC" id="2.6.1.42" evidence="7"/>
<dbReference type="EMBL" id="BDFD01000005">
    <property type="protein sequence ID" value="GAV19815.1"/>
    <property type="molecule type" value="Genomic_DNA"/>
</dbReference>
<evidence type="ECO:0000256" key="9">
    <source>
        <dbReference type="ARBA" id="ARBA00048212"/>
    </source>
</evidence>
<dbReference type="GO" id="GO:0008652">
    <property type="term" value="P:amino acid biosynthetic process"/>
    <property type="evidence" value="ECO:0007669"/>
    <property type="project" value="UniProtKB-ARBA"/>
</dbReference>
<comment type="pathway">
    <text evidence="5">Amino-acid biosynthesis; L-leucine biosynthesis; L-leucine from 3-methyl-2-oxobutanoate: step 4/4.</text>
</comment>
<dbReference type="PANTHER" id="PTHR42743">
    <property type="entry name" value="AMINO-ACID AMINOTRANSFERASE"/>
    <property type="match status" value="1"/>
</dbReference>
<dbReference type="GO" id="GO:0005829">
    <property type="term" value="C:cytosol"/>
    <property type="evidence" value="ECO:0007669"/>
    <property type="project" value="TreeGrafter"/>
</dbReference>
<evidence type="ECO:0000256" key="1">
    <source>
        <dbReference type="ARBA" id="ARBA00001933"/>
    </source>
</evidence>
<proteinExistence type="inferred from homology"/>
<dbReference type="Proteomes" id="UP000231632">
    <property type="component" value="Unassembled WGS sequence"/>
</dbReference>
<dbReference type="InterPro" id="IPR001544">
    <property type="entry name" value="Aminotrans_IV"/>
</dbReference>
<comment type="similarity">
    <text evidence="6 12">Belongs to the class-IV pyridoxal-phosphate-dependent aminotransferase family.</text>
</comment>
<dbReference type="InterPro" id="IPR043132">
    <property type="entry name" value="BCAT-like_C"/>
</dbReference>
<comment type="cofactor">
    <cofactor evidence="1 13">
        <name>pyridoxal 5'-phosphate</name>
        <dbReference type="ChEBI" id="CHEBI:597326"/>
    </cofactor>
</comment>
<dbReference type="GO" id="GO:0052656">
    <property type="term" value="F:L-isoleucine-2-oxoglutarate transaminase activity"/>
    <property type="evidence" value="ECO:0007669"/>
    <property type="project" value="RHEA"/>
</dbReference>
<dbReference type="RefSeq" id="WP_072659152.1">
    <property type="nucleotide sequence ID" value="NZ_BDFD01000005.1"/>
</dbReference>
<evidence type="ECO:0000313" key="14">
    <source>
        <dbReference type="EMBL" id="GAV19815.1"/>
    </source>
</evidence>
<dbReference type="Pfam" id="PF01063">
    <property type="entry name" value="Aminotran_4"/>
    <property type="match status" value="1"/>
</dbReference>
<dbReference type="InterPro" id="IPR050571">
    <property type="entry name" value="Class-IV_PLP-Dep_Aminotrnsfr"/>
</dbReference>
<comment type="pathway">
    <text evidence="3">Amino-acid biosynthesis; L-isoleucine biosynthesis; L-isoleucine from 2-oxobutanoate: step 4/4.</text>
</comment>
<evidence type="ECO:0000256" key="4">
    <source>
        <dbReference type="ARBA" id="ARBA00004931"/>
    </source>
</evidence>
<dbReference type="CDD" id="cd01558">
    <property type="entry name" value="D-AAT_like"/>
    <property type="match status" value="1"/>
</dbReference>
<dbReference type="Gene3D" id="3.30.470.10">
    <property type="match status" value="1"/>
</dbReference>
<evidence type="ECO:0000313" key="15">
    <source>
        <dbReference type="Proteomes" id="UP000231632"/>
    </source>
</evidence>
<comment type="catalytic activity">
    <reaction evidence="11">
        <text>L-leucine + 2-oxoglutarate = 4-methyl-2-oxopentanoate + L-glutamate</text>
        <dbReference type="Rhea" id="RHEA:18321"/>
        <dbReference type="ChEBI" id="CHEBI:16810"/>
        <dbReference type="ChEBI" id="CHEBI:17865"/>
        <dbReference type="ChEBI" id="CHEBI:29985"/>
        <dbReference type="ChEBI" id="CHEBI:57427"/>
        <dbReference type="EC" id="2.6.1.42"/>
    </reaction>
</comment>
<dbReference type="FunFam" id="3.20.10.10:FF:000002">
    <property type="entry name" value="D-alanine aminotransferase"/>
    <property type="match status" value="1"/>
</dbReference>
<evidence type="ECO:0000256" key="11">
    <source>
        <dbReference type="ARBA" id="ARBA00049229"/>
    </source>
</evidence>
<dbReference type="InterPro" id="IPR036038">
    <property type="entry name" value="Aminotransferase-like"/>
</dbReference>
<evidence type="ECO:0000256" key="2">
    <source>
        <dbReference type="ARBA" id="ARBA00003109"/>
    </source>
</evidence>
<dbReference type="GO" id="GO:0046394">
    <property type="term" value="P:carboxylic acid biosynthetic process"/>
    <property type="evidence" value="ECO:0007669"/>
    <property type="project" value="UniProtKB-ARBA"/>
</dbReference>
<dbReference type="OrthoDB" id="9805628at2"/>
<comment type="pathway">
    <text evidence="4">Amino-acid biosynthesis; L-valine biosynthesis; L-valine from pyruvate: step 4/4.</text>
</comment>
<comment type="caution">
    <text evidence="14">The sequence shown here is derived from an EMBL/GenBank/DDBJ whole genome shotgun (WGS) entry which is preliminary data.</text>
</comment>
<dbReference type="AlphaFoldDB" id="A0A1L8CLP6"/>
<evidence type="ECO:0000256" key="5">
    <source>
        <dbReference type="ARBA" id="ARBA00005072"/>
    </source>
</evidence>
<reference evidence="14 15" key="1">
    <citation type="journal article" date="2017" name="Arch. Microbiol.">
        <title>Mariprofundus micogutta sp. nov., a novel iron-oxidizing zetaproteobacterium isolated from a deep-sea hydrothermal field at the Bayonnaise knoll of the Izu-Ogasawara arc, and a description of Mariprofundales ord. nov. and Zetaproteobacteria classis nov.</title>
        <authorList>
            <person name="Makita H."/>
            <person name="Tanaka E."/>
            <person name="Mitsunobu S."/>
            <person name="Miyazaki M."/>
            <person name="Nunoura T."/>
            <person name="Uematsu K."/>
            <person name="Takaki Y."/>
            <person name="Nishi S."/>
            <person name="Shimamura S."/>
            <person name="Takai K."/>
        </authorList>
    </citation>
    <scope>NUCLEOTIDE SEQUENCE [LARGE SCALE GENOMIC DNA]</scope>
    <source>
        <strain evidence="14 15">ET2</strain>
    </source>
</reference>
<keyword evidence="15" id="KW-1185">Reference proteome</keyword>
<evidence type="ECO:0000256" key="7">
    <source>
        <dbReference type="ARBA" id="ARBA00013053"/>
    </source>
</evidence>
<evidence type="ECO:0000256" key="3">
    <source>
        <dbReference type="ARBA" id="ARBA00004824"/>
    </source>
</evidence>
<keyword evidence="14" id="KW-0032">Aminotransferase</keyword>
<dbReference type="STRING" id="1921010.MMIC_P0773"/>
<evidence type="ECO:0000256" key="10">
    <source>
        <dbReference type="ARBA" id="ARBA00048798"/>
    </source>
</evidence>
<evidence type="ECO:0000256" key="13">
    <source>
        <dbReference type="RuleBase" id="RU004516"/>
    </source>
</evidence>
<dbReference type="PROSITE" id="PS00770">
    <property type="entry name" value="AA_TRANSFER_CLASS_4"/>
    <property type="match status" value="1"/>
</dbReference>
<sequence>MQLTAWVNGRFLPLEQATVHIEDRGFQFADGVYEVIACFGGRFLDLKPHLERLERSCSAIDITLPRTLDELSELVEQAYQHNPFEHAMVYIQVTRGVAPRSHLAQQNMVPSLIITVRDLPMPTAEKLEHGVSAITMPDIRWKRCDIKSIALLASVIGKQEASRHGADEGFWLDGQGHVLEGCATNCFAVIDGILVTHPLDHQVLGGITRDMALRVARANAIKVEERAWKLTESGLSECLMSSTTNAVMPVCHIDGKTIGDGSPGPVAIRLRQLMLDEFEALKL</sequence>
<name>A0A1L8CLP6_9PROT</name>
<evidence type="ECO:0000256" key="8">
    <source>
        <dbReference type="ARBA" id="ARBA00022898"/>
    </source>
</evidence>
<accession>A0A1L8CLP6</accession>
<dbReference type="InterPro" id="IPR018300">
    <property type="entry name" value="Aminotrans_IV_CS"/>
</dbReference>